<accession>A0A5C3QLK7</accession>
<dbReference type="PANTHER" id="PTHR10933">
    <property type="entry name" value="IMMUNOGLOBULIN-BINDING PROTEIN 1"/>
    <property type="match status" value="1"/>
</dbReference>
<dbReference type="OrthoDB" id="10261753at2759"/>
<dbReference type="AlphaFoldDB" id="A0A5C3QLK7"/>
<feature type="region of interest" description="Disordered" evidence="1">
    <location>
        <begin position="103"/>
        <end position="123"/>
    </location>
</feature>
<dbReference type="GO" id="GO:0035303">
    <property type="term" value="P:regulation of dephosphorylation"/>
    <property type="evidence" value="ECO:0007669"/>
    <property type="project" value="TreeGrafter"/>
</dbReference>
<evidence type="ECO:0000313" key="2">
    <source>
        <dbReference type="EMBL" id="TFL01351.1"/>
    </source>
</evidence>
<proteinExistence type="predicted"/>
<reference evidence="2 3" key="1">
    <citation type="journal article" date="2019" name="Nat. Ecol. Evol.">
        <title>Megaphylogeny resolves global patterns of mushroom evolution.</title>
        <authorList>
            <person name="Varga T."/>
            <person name="Krizsan K."/>
            <person name="Foldi C."/>
            <person name="Dima B."/>
            <person name="Sanchez-Garcia M."/>
            <person name="Sanchez-Ramirez S."/>
            <person name="Szollosi G.J."/>
            <person name="Szarkandi J.G."/>
            <person name="Papp V."/>
            <person name="Albert L."/>
            <person name="Andreopoulos W."/>
            <person name="Angelini C."/>
            <person name="Antonin V."/>
            <person name="Barry K.W."/>
            <person name="Bougher N.L."/>
            <person name="Buchanan P."/>
            <person name="Buyck B."/>
            <person name="Bense V."/>
            <person name="Catcheside P."/>
            <person name="Chovatia M."/>
            <person name="Cooper J."/>
            <person name="Damon W."/>
            <person name="Desjardin D."/>
            <person name="Finy P."/>
            <person name="Geml J."/>
            <person name="Haridas S."/>
            <person name="Hughes K."/>
            <person name="Justo A."/>
            <person name="Karasinski D."/>
            <person name="Kautmanova I."/>
            <person name="Kiss B."/>
            <person name="Kocsube S."/>
            <person name="Kotiranta H."/>
            <person name="LaButti K.M."/>
            <person name="Lechner B.E."/>
            <person name="Liimatainen K."/>
            <person name="Lipzen A."/>
            <person name="Lukacs Z."/>
            <person name="Mihaltcheva S."/>
            <person name="Morgado L.N."/>
            <person name="Niskanen T."/>
            <person name="Noordeloos M.E."/>
            <person name="Ohm R.A."/>
            <person name="Ortiz-Santana B."/>
            <person name="Ovrebo C."/>
            <person name="Racz N."/>
            <person name="Riley R."/>
            <person name="Savchenko A."/>
            <person name="Shiryaev A."/>
            <person name="Soop K."/>
            <person name="Spirin V."/>
            <person name="Szebenyi C."/>
            <person name="Tomsovsky M."/>
            <person name="Tulloss R.E."/>
            <person name="Uehling J."/>
            <person name="Grigoriev I.V."/>
            <person name="Vagvolgyi C."/>
            <person name="Papp T."/>
            <person name="Martin F.M."/>
            <person name="Miettinen O."/>
            <person name="Hibbett D.S."/>
            <person name="Nagy L.G."/>
        </authorList>
    </citation>
    <scope>NUCLEOTIDE SEQUENCE [LARGE SCALE GENOMIC DNA]</scope>
    <source>
        <strain evidence="2 3">CBS 309.79</strain>
    </source>
</reference>
<keyword evidence="3" id="KW-1185">Reference proteome</keyword>
<dbReference type="GO" id="GO:0005829">
    <property type="term" value="C:cytosol"/>
    <property type="evidence" value="ECO:0007669"/>
    <property type="project" value="TreeGrafter"/>
</dbReference>
<dbReference type="InterPro" id="IPR007304">
    <property type="entry name" value="TAP46-like"/>
</dbReference>
<dbReference type="GO" id="GO:0009966">
    <property type="term" value="P:regulation of signal transduction"/>
    <property type="evidence" value="ECO:0007669"/>
    <property type="project" value="InterPro"/>
</dbReference>
<gene>
    <name evidence="2" type="ORF">BDV98DRAFT_567945</name>
</gene>
<protein>
    <submittedName>
        <fullName evidence="2">TAP42-like family-domain-containing protein</fullName>
    </submittedName>
</protein>
<feature type="region of interest" description="Disordered" evidence="1">
    <location>
        <begin position="135"/>
        <end position="161"/>
    </location>
</feature>
<name>A0A5C3QLK7_9AGAR</name>
<dbReference type="Proteomes" id="UP000305067">
    <property type="component" value="Unassembled WGS sequence"/>
</dbReference>
<dbReference type="Pfam" id="PF04177">
    <property type="entry name" value="TAP42"/>
    <property type="match status" value="1"/>
</dbReference>
<dbReference type="GO" id="GO:0051721">
    <property type="term" value="F:protein phosphatase 2A binding"/>
    <property type="evidence" value="ECO:0007669"/>
    <property type="project" value="TreeGrafter"/>
</dbReference>
<evidence type="ECO:0000256" key="1">
    <source>
        <dbReference type="SAM" id="MobiDB-lite"/>
    </source>
</evidence>
<sequence length="161" mass="17669">MWKLDKADPKTGPLMDEAGRPLRPFTILPSGTTAADRARLKAQVFGPDHSLPTMTIDEYLEIEQERGNIITGGGYVSIFVVLPPLGFCPPSVLSSHSLLSQSCSLPPSTRTNPHPHQSRIRKRPHLLRAARARLRDGRHPRRFREGGAEEAKGGEVGSVYG</sequence>
<feature type="compositionally biased region" description="Basic and acidic residues" evidence="1">
    <location>
        <begin position="135"/>
        <end position="153"/>
    </location>
</feature>
<dbReference type="STRING" id="1884261.A0A5C3QLK7"/>
<organism evidence="2 3">
    <name type="scientific">Pterulicium gracile</name>
    <dbReference type="NCBI Taxonomy" id="1884261"/>
    <lineage>
        <taxon>Eukaryota</taxon>
        <taxon>Fungi</taxon>
        <taxon>Dikarya</taxon>
        <taxon>Basidiomycota</taxon>
        <taxon>Agaricomycotina</taxon>
        <taxon>Agaricomycetes</taxon>
        <taxon>Agaricomycetidae</taxon>
        <taxon>Agaricales</taxon>
        <taxon>Pleurotineae</taxon>
        <taxon>Pterulaceae</taxon>
        <taxon>Pterulicium</taxon>
    </lineage>
</organism>
<evidence type="ECO:0000313" key="3">
    <source>
        <dbReference type="Proteomes" id="UP000305067"/>
    </source>
</evidence>
<dbReference type="EMBL" id="ML178825">
    <property type="protein sequence ID" value="TFL01351.1"/>
    <property type="molecule type" value="Genomic_DNA"/>
</dbReference>
<dbReference type="PANTHER" id="PTHR10933:SF9">
    <property type="entry name" value="IMMUNOGLOBULIN-BINDING PROTEIN 1"/>
    <property type="match status" value="1"/>
</dbReference>
<feature type="region of interest" description="Disordered" evidence="1">
    <location>
        <begin position="1"/>
        <end position="23"/>
    </location>
</feature>